<feature type="transmembrane region" description="Helical" evidence="6">
    <location>
        <begin position="194"/>
        <end position="216"/>
    </location>
</feature>
<evidence type="ECO:0000259" key="7">
    <source>
        <dbReference type="PROSITE" id="PS50801"/>
    </source>
</evidence>
<dbReference type="Gene3D" id="3.30.750.24">
    <property type="entry name" value="STAS domain"/>
    <property type="match status" value="1"/>
</dbReference>
<evidence type="ECO:0000256" key="3">
    <source>
        <dbReference type="ARBA" id="ARBA00022989"/>
    </source>
</evidence>
<evidence type="ECO:0000256" key="5">
    <source>
        <dbReference type="SAM" id="MobiDB-lite"/>
    </source>
</evidence>
<feature type="transmembrane region" description="Helical" evidence="6">
    <location>
        <begin position="394"/>
        <end position="414"/>
    </location>
</feature>
<feature type="transmembrane region" description="Helical" evidence="6">
    <location>
        <begin position="307"/>
        <end position="326"/>
    </location>
</feature>
<feature type="transmembrane region" description="Helical" evidence="6">
    <location>
        <begin position="434"/>
        <end position="467"/>
    </location>
</feature>
<keyword evidence="9" id="KW-1185">Reference proteome</keyword>
<feature type="transmembrane region" description="Helical" evidence="6">
    <location>
        <begin position="111"/>
        <end position="130"/>
    </location>
</feature>
<keyword evidence="4 6" id="KW-0472">Membrane</keyword>
<protein>
    <submittedName>
        <fullName evidence="8">Sulfate transporter-like</fullName>
    </submittedName>
</protein>
<feature type="transmembrane region" description="Helical" evidence="6">
    <location>
        <begin position="479"/>
        <end position="499"/>
    </location>
</feature>
<dbReference type="CDD" id="cd07042">
    <property type="entry name" value="STAS_SulP_like_sulfate_transporter"/>
    <property type="match status" value="1"/>
</dbReference>
<dbReference type="InterPro" id="IPR002645">
    <property type="entry name" value="STAS_dom"/>
</dbReference>
<feature type="compositionally biased region" description="Polar residues" evidence="5">
    <location>
        <begin position="779"/>
        <end position="797"/>
    </location>
</feature>
<gene>
    <name evidence="8" type="ORF">PoB_007055900</name>
</gene>
<dbReference type="Proteomes" id="UP000735302">
    <property type="component" value="Unassembled WGS sequence"/>
</dbReference>
<feature type="transmembrane region" description="Helical" evidence="6">
    <location>
        <begin position="275"/>
        <end position="295"/>
    </location>
</feature>
<dbReference type="GO" id="GO:0055085">
    <property type="term" value="P:transmembrane transport"/>
    <property type="evidence" value="ECO:0007669"/>
    <property type="project" value="InterPro"/>
</dbReference>
<evidence type="ECO:0000256" key="2">
    <source>
        <dbReference type="ARBA" id="ARBA00022692"/>
    </source>
</evidence>
<evidence type="ECO:0000313" key="8">
    <source>
        <dbReference type="EMBL" id="GFO44054.1"/>
    </source>
</evidence>
<dbReference type="InterPro" id="IPR011547">
    <property type="entry name" value="SLC26A/SulP_dom"/>
</dbReference>
<dbReference type="InterPro" id="IPR036513">
    <property type="entry name" value="STAS_dom_sf"/>
</dbReference>
<keyword evidence="3 6" id="KW-1133">Transmembrane helix</keyword>
<comment type="caution">
    <text evidence="8">The sequence shown here is derived from an EMBL/GenBank/DDBJ whole genome shotgun (WGS) entry which is preliminary data.</text>
</comment>
<feature type="transmembrane region" description="Helical" evidence="6">
    <location>
        <begin position="362"/>
        <end position="382"/>
    </location>
</feature>
<dbReference type="Pfam" id="PF01740">
    <property type="entry name" value="STAS"/>
    <property type="match status" value="1"/>
</dbReference>
<name>A0AAV4DJ56_9GAST</name>
<dbReference type="SUPFAM" id="SSF52091">
    <property type="entry name" value="SpoIIaa-like"/>
    <property type="match status" value="1"/>
</dbReference>
<reference evidence="8 9" key="1">
    <citation type="journal article" date="2021" name="Elife">
        <title>Chloroplast acquisition without the gene transfer in kleptoplastic sea slugs, Plakobranchus ocellatus.</title>
        <authorList>
            <person name="Maeda T."/>
            <person name="Takahashi S."/>
            <person name="Yoshida T."/>
            <person name="Shimamura S."/>
            <person name="Takaki Y."/>
            <person name="Nagai Y."/>
            <person name="Toyoda A."/>
            <person name="Suzuki Y."/>
            <person name="Arimoto A."/>
            <person name="Ishii H."/>
            <person name="Satoh N."/>
            <person name="Nishiyama T."/>
            <person name="Hasebe M."/>
            <person name="Maruyama T."/>
            <person name="Minagawa J."/>
            <person name="Obokata J."/>
            <person name="Shigenobu S."/>
        </authorList>
    </citation>
    <scope>NUCLEOTIDE SEQUENCE [LARGE SCALE GENOMIC DNA]</scope>
</reference>
<dbReference type="PANTHER" id="PTHR11814">
    <property type="entry name" value="SULFATE TRANSPORTER"/>
    <property type="match status" value="1"/>
</dbReference>
<feature type="region of interest" description="Disordered" evidence="5">
    <location>
        <begin position="745"/>
        <end position="818"/>
    </location>
</feature>
<keyword evidence="2 6" id="KW-0812">Transmembrane</keyword>
<dbReference type="AlphaFoldDB" id="A0AAV4DJ56"/>
<dbReference type="GO" id="GO:0016020">
    <property type="term" value="C:membrane"/>
    <property type="evidence" value="ECO:0007669"/>
    <property type="project" value="UniProtKB-SubCell"/>
</dbReference>
<accession>A0AAV4DJ56</accession>
<proteinExistence type="predicted"/>
<feature type="region of interest" description="Disordered" evidence="5">
    <location>
        <begin position="617"/>
        <end position="646"/>
    </location>
</feature>
<dbReference type="NCBIfam" id="TIGR00815">
    <property type="entry name" value="sulP"/>
    <property type="match status" value="1"/>
</dbReference>
<organism evidence="8 9">
    <name type="scientific">Plakobranchus ocellatus</name>
    <dbReference type="NCBI Taxonomy" id="259542"/>
    <lineage>
        <taxon>Eukaryota</taxon>
        <taxon>Metazoa</taxon>
        <taxon>Spiralia</taxon>
        <taxon>Lophotrochozoa</taxon>
        <taxon>Mollusca</taxon>
        <taxon>Gastropoda</taxon>
        <taxon>Heterobranchia</taxon>
        <taxon>Euthyneura</taxon>
        <taxon>Panpulmonata</taxon>
        <taxon>Sacoglossa</taxon>
        <taxon>Placobranchoidea</taxon>
        <taxon>Plakobranchidae</taxon>
        <taxon>Plakobranchus</taxon>
    </lineage>
</organism>
<dbReference type="PROSITE" id="PS50801">
    <property type="entry name" value="STAS"/>
    <property type="match status" value="1"/>
</dbReference>
<feature type="compositionally biased region" description="Basic and acidic residues" evidence="5">
    <location>
        <begin position="798"/>
        <end position="818"/>
    </location>
</feature>
<feature type="transmembrane region" description="Helical" evidence="6">
    <location>
        <begin position="84"/>
        <end position="105"/>
    </location>
</feature>
<dbReference type="EMBL" id="BLXT01007928">
    <property type="protein sequence ID" value="GFO44054.1"/>
    <property type="molecule type" value="Genomic_DNA"/>
</dbReference>
<dbReference type="Pfam" id="PF00916">
    <property type="entry name" value="Sulfate_transp"/>
    <property type="match status" value="1"/>
</dbReference>
<evidence type="ECO:0000256" key="4">
    <source>
        <dbReference type="ARBA" id="ARBA00023136"/>
    </source>
</evidence>
<feature type="domain" description="STAS" evidence="7">
    <location>
        <begin position="544"/>
        <end position="727"/>
    </location>
</feature>
<dbReference type="InterPro" id="IPR001902">
    <property type="entry name" value="SLC26A/SulP_fam"/>
</dbReference>
<evidence type="ECO:0000256" key="1">
    <source>
        <dbReference type="ARBA" id="ARBA00004141"/>
    </source>
</evidence>
<sequence>MDNGEVGEDEAFVDDMVVIERPIYTQSDFDEGFEGGKRPERNVRTWAQSKARKCECSCSCVSRFFRQYLPFLSIMREYNVRTDLLADIIAGLTVGIMHIPQGMAYGQLSTLPPVFGLYVSFFPVILYFFLGTSKHVSMGTFAVVSLMVGSAVDKGLRSRDLVPRTWNETTTVNNFTIPEIRDNSAEILEVKLKLAMAVTFAVGILQLILGVFRLGFLTVYLSDPLISGFTTGAACHVFTSQIKHIFGISMGRYSGAFKLIYSYRDIFLNLPETNAVTFIASLVCMLLLFIVKEYINNNPKIKPKLKMPVPIELVVVVLGTVISYFVKLEEKYEVKIVGDIPVGIPPPNLNAFPYLSEVIGDAIAVGIVAFAISVSMAKIFANKHDYAVDSNQELLAYGACNVFSSFFSSFVAAVSLSRSLVQENVGGRTQVTGLVSSCLVLVVLLLVGPYFETLPNCILASIILVALKGMFKQFLDLKNLWKISIIDFAVWLVTFAATVLLDVDLGLLVGVVFALLTVIMRSQRPYSCILGQVPGTDIYKDISVYKVAEETPNVKIFRFDSALFFANSEFFKNSLYKLTVNPNHLKEKQRKLLKKKKKEDKELLNVTVDSIGFSMEDRGKDGDSVNGKGVMDTTAEEDGASSSGTRETANLTDIQYIILDCSTMSYVDSMGVKVLRQVISELKAFDITVYLAQCKSSVREMFETTGFYNTGSRHYMFITIHDAVVSAQLNQWSILAENAEAANGINNNATADGGNEDGAAEDSKTIGDDAEDDDAAAASDNNGTTGLSQDGVKQSDTSSKDDAKGLGGDSKDPERTEV</sequence>
<evidence type="ECO:0000313" key="9">
    <source>
        <dbReference type="Proteomes" id="UP000735302"/>
    </source>
</evidence>
<evidence type="ECO:0000256" key="6">
    <source>
        <dbReference type="SAM" id="Phobius"/>
    </source>
</evidence>
<comment type="subcellular location">
    <subcellularLocation>
        <location evidence="1">Membrane</location>
        <topology evidence="1">Multi-pass membrane protein</topology>
    </subcellularLocation>
</comment>